<gene>
    <name evidence="2" type="ORF">OKJ48_15205</name>
</gene>
<protein>
    <submittedName>
        <fullName evidence="2">DUF5133 domain-containing protein</fullName>
    </submittedName>
</protein>
<dbReference type="Proteomes" id="UP001352223">
    <property type="component" value="Unassembled WGS sequence"/>
</dbReference>
<evidence type="ECO:0000313" key="3">
    <source>
        <dbReference type="Proteomes" id="UP001352223"/>
    </source>
</evidence>
<dbReference type="EMBL" id="JAOZYB010000101">
    <property type="protein sequence ID" value="MEB3961586.1"/>
    <property type="molecule type" value="Genomic_DNA"/>
</dbReference>
<comment type="caution">
    <text evidence="2">The sequence shown here is derived from an EMBL/GenBank/DDBJ whole genome shotgun (WGS) entry which is preliminary data.</text>
</comment>
<organism evidence="2 3">
    <name type="scientific">Streptomyces kunmingensis</name>
    <dbReference type="NCBI Taxonomy" id="68225"/>
    <lineage>
        <taxon>Bacteria</taxon>
        <taxon>Bacillati</taxon>
        <taxon>Actinomycetota</taxon>
        <taxon>Actinomycetes</taxon>
        <taxon>Kitasatosporales</taxon>
        <taxon>Streptomycetaceae</taxon>
        <taxon>Streptomyces</taxon>
    </lineage>
</organism>
<dbReference type="RefSeq" id="WP_324768890.1">
    <property type="nucleotide sequence ID" value="NZ_BAAATS010000006.1"/>
</dbReference>
<evidence type="ECO:0000256" key="1">
    <source>
        <dbReference type="SAM" id="MobiDB-lite"/>
    </source>
</evidence>
<sequence>MITPHPQILRALLSRYAKARVQLVEDDTAANRRLLEDVAYTLCVTTGTREIKDALATAERLLAAEPSPTGIRPAPGQEQADQTLVA</sequence>
<dbReference type="InterPro" id="IPR033457">
    <property type="entry name" value="DUF5133"/>
</dbReference>
<accession>A0ABU6CA41</accession>
<proteinExistence type="predicted"/>
<dbReference type="Pfam" id="PF17196">
    <property type="entry name" value="DUF5133"/>
    <property type="match status" value="1"/>
</dbReference>
<reference evidence="2 3" key="1">
    <citation type="submission" date="2022-10" db="EMBL/GenBank/DDBJ databases">
        <authorList>
            <person name="Xie J."/>
            <person name="Shen N."/>
        </authorList>
    </citation>
    <scope>NUCLEOTIDE SEQUENCE [LARGE SCALE GENOMIC DNA]</scope>
    <source>
        <strain evidence="2 3">DSM 41681</strain>
    </source>
</reference>
<keyword evidence="3" id="KW-1185">Reference proteome</keyword>
<name>A0ABU6CA41_9ACTN</name>
<evidence type="ECO:0000313" key="2">
    <source>
        <dbReference type="EMBL" id="MEB3961586.1"/>
    </source>
</evidence>
<feature type="region of interest" description="Disordered" evidence="1">
    <location>
        <begin position="64"/>
        <end position="86"/>
    </location>
</feature>